<name>A0A7K3LU41_9ACTN</name>
<comment type="caution">
    <text evidence="1">The sequence shown here is derived from an EMBL/GenBank/DDBJ whole genome shotgun (WGS) entry which is preliminary data.</text>
</comment>
<organism evidence="1 2">
    <name type="scientific">Gordonia desulfuricans</name>
    <dbReference type="NCBI Taxonomy" id="89051"/>
    <lineage>
        <taxon>Bacteria</taxon>
        <taxon>Bacillati</taxon>
        <taxon>Actinomycetota</taxon>
        <taxon>Actinomycetes</taxon>
        <taxon>Mycobacteriales</taxon>
        <taxon>Gordoniaceae</taxon>
        <taxon>Gordonia</taxon>
    </lineage>
</organism>
<dbReference type="AlphaFoldDB" id="A0A7K3LU41"/>
<dbReference type="EMBL" id="JAADZU010000082">
    <property type="protein sequence ID" value="NDK91762.1"/>
    <property type="molecule type" value="Genomic_DNA"/>
</dbReference>
<proteinExistence type="predicted"/>
<sequence length="249" mass="27486">MKTPASVRTHRAGQRTTERNLVTENTPLAIQGVDGEPTTTSLIVAEGTAVEHRAVLQLIRNNLADFEEFGRVAFEMRPFATAGGTQHREVAVLNEPQATLLLTYMRNSDIVREFKRNLVRAFFELRSRPEPKLEGPELLAAAVLESQKVIEQRDARIFQLEQKVTAGAAPHWRGGDHARQGFARCGPAKRRGLLDWRGRSVMTATYFGATVVGVEDYTPTSATVFVTMPEAFGVLRIDDAALADIEVSA</sequence>
<reference evidence="1 2" key="1">
    <citation type="submission" date="2020-01" db="EMBL/GenBank/DDBJ databases">
        <title>Investigation of new actinobacteria for the biodesulphurisation of diesel fuel.</title>
        <authorList>
            <person name="Athi Narayanan S.M."/>
        </authorList>
    </citation>
    <scope>NUCLEOTIDE SEQUENCE [LARGE SCALE GENOMIC DNA]</scope>
    <source>
        <strain evidence="1 2">213E</strain>
    </source>
</reference>
<gene>
    <name evidence="1" type="ORF">GYA93_19615</name>
</gene>
<protein>
    <submittedName>
        <fullName evidence="1">Rha family transcriptional regulator</fullName>
    </submittedName>
</protein>
<dbReference type="InterPro" id="IPR014054">
    <property type="entry name" value="Phage_regulatory_Rha"/>
</dbReference>
<evidence type="ECO:0000313" key="2">
    <source>
        <dbReference type="Proteomes" id="UP000466307"/>
    </source>
</evidence>
<accession>A0A7K3LU41</accession>
<evidence type="ECO:0000313" key="1">
    <source>
        <dbReference type="EMBL" id="NDK91762.1"/>
    </source>
</evidence>
<dbReference type="Proteomes" id="UP000466307">
    <property type="component" value="Unassembled WGS sequence"/>
</dbReference>
<dbReference type="Pfam" id="PF09669">
    <property type="entry name" value="Phage_pRha"/>
    <property type="match status" value="1"/>
</dbReference>
<keyword evidence="2" id="KW-1185">Reference proteome</keyword>